<dbReference type="EMBL" id="JGZD01000009">
    <property type="protein sequence ID" value="KFI72662.1"/>
    <property type="molecule type" value="Genomic_DNA"/>
</dbReference>
<name>A0A087BNR2_9BIFI</name>
<dbReference type="PANTHER" id="PTHR43611:SF3">
    <property type="entry name" value="FLAVIN MONONUCLEOTIDE HYDROLASE 1, CHLOROPLATIC"/>
    <property type="match status" value="1"/>
</dbReference>
<gene>
    <name evidence="1" type="ORF">BMIN_0561</name>
</gene>
<dbReference type="Pfam" id="PF00702">
    <property type="entry name" value="Hydrolase"/>
    <property type="match status" value="1"/>
</dbReference>
<organism evidence="1 2">
    <name type="scientific">Bifidobacterium minimum</name>
    <dbReference type="NCBI Taxonomy" id="1693"/>
    <lineage>
        <taxon>Bacteria</taxon>
        <taxon>Bacillati</taxon>
        <taxon>Actinomycetota</taxon>
        <taxon>Actinomycetes</taxon>
        <taxon>Bifidobacteriales</taxon>
        <taxon>Bifidobacteriaceae</taxon>
        <taxon>Bifidobacterium</taxon>
    </lineage>
</organism>
<dbReference type="PANTHER" id="PTHR43611">
    <property type="entry name" value="ALPHA-D-GLUCOSE 1-PHOSPHATE PHOSPHATASE"/>
    <property type="match status" value="1"/>
</dbReference>
<accession>A0A087BNR2</accession>
<dbReference type="STRING" id="1693.BMIN_0561"/>
<dbReference type="InterPro" id="IPR023214">
    <property type="entry name" value="HAD_sf"/>
</dbReference>
<evidence type="ECO:0000313" key="1">
    <source>
        <dbReference type="EMBL" id="KFI72662.1"/>
    </source>
</evidence>
<dbReference type="Gene3D" id="3.40.50.1000">
    <property type="entry name" value="HAD superfamily/HAD-like"/>
    <property type="match status" value="1"/>
</dbReference>
<evidence type="ECO:0000313" key="2">
    <source>
        <dbReference type="Proteomes" id="UP000029014"/>
    </source>
</evidence>
<dbReference type="NCBIfam" id="TIGR01509">
    <property type="entry name" value="HAD-SF-IA-v3"/>
    <property type="match status" value="1"/>
</dbReference>
<dbReference type="Proteomes" id="UP000029014">
    <property type="component" value="Unassembled WGS sequence"/>
</dbReference>
<proteinExistence type="predicted"/>
<keyword evidence="1" id="KW-0378">Hydrolase</keyword>
<dbReference type="eggNOG" id="COG1011">
    <property type="taxonomic scope" value="Bacteria"/>
</dbReference>
<dbReference type="SFLD" id="SFLDS00003">
    <property type="entry name" value="Haloacid_Dehalogenase"/>
    <property type="match status" value="1"/>
</dbReference>
<dbReference type="CDD" id="cd02603">
    <property type="entry name" value="HAD_sEH-N_like"/>
    <property type="match status" value="1"/>
</dbReference>
<sequence>MTRYGGHAGRMDAARDSFPPRHPLFPFVMSSTIATSYGGLFHMIDTALIDTTSAADTTSVADTTSATASASVPGSTMAYPESRVTPSSPPTDVVFDFCGVLLDWRCDACLRGHWPDDLVDRICADDDPYGFFEYEGRMDQGQDYARVLKDYETEFGADMARVFAYYIEHYADSLPRLIPGMEQLLRDLRERGIGVWGLTNWARETFPVAFEKFPVLAELLRGTVVSGRERVYKPQRAIYDLTVSRFRLDPARCLFLDDTPRNVEGARACGMMACVFTDASAARREMRLLGVDV</sequence>
<protein>
    <submittedName>
        <fullName evidence="1">Putative alpha beta hydrolase</fullName>
    </submittedName>
</protein>
<dbReference type="InterPro" id="IPR036412">
    <property type="entry name" value="HAD-like_sf"/>
</dbReference>
<dbReference type="PRINTS" id="PR00413">
    <property type="entry name" value="HADHALOGNASE"/>
</dbReference>
<comment type="caution">
    <text evidence="1">The sequence shown here is derived from an EMBL/GenBank/DDBJ whole genome shotgun (WGS) entry which is preliminary data.</text>
</comment>
<dbReference type="SFLD" id="SFLDG01129">
    <property type="entry name" value="C1.5:_HAD__Beta-PGM__Phosphata"/>
    <property type="match status" value="1"/>
</dbReference>
<dbReference type="GO" id="GO:0016787">
    <property type="term" value="F:hydrolase activity"/>
    <property type="evidence" value="ECO:0007669"/>
    <property type="project" value="UniProtKB-KW"/>
</dbReference>
<reference evidence="1 2" key="1">
    <citation type="submission" date="2014-03" db="EMBL/GenBank/DDBJ databases">
        <title>Genomics of Bifidobacteria.</title>
        <authorList>
            <person name="Ventura M."/>
            <person name="Milani C."/>
            <person name="Lugli G.A."/>
        </authorList>
    </citation>
    <scope>NUCLEOTIDE SEQUENCE [LARGE SCALE GENOMIC DNA]</scope>
    <source>
        <strain evidence="1 2">LMG 11592</strain>
    </source>
</reference>
<dbReference type="AlphaFoldDB" id="A0A087BNR2"/>
<dbReference type="SUPFAM" id="SSF56784">
    <property type="entry name" value="HAD-like"/>
    <property type="match status" value="1"/>
</dbReference>
<dbReference type="InterPro" id="IPR006439">
    <property type="entry name" value="HAD-SF_hydro_IA"/>
</dbReference>
<keyword evidence="2" id="KW-1185">Reference proteome</keyword>